<dbReference type="SMART" id="SM00558">
    <property type="entry name" value="JmjC"/>
    <property type="match status" value="1"/>
</dbReference>
<organism evidence="2 3">
    <name type="scientific">Rheinheimera pacifica</name>
    <dbReference type="NCBI Taxonomy" id="173990"/>
    <lineage>
        <taxon>Bacteria</taxon>
        <taxon>Pseudomonadati</taxon>
        <taxon>Pseudomonadota</taxon>
        <taxon>Gammaproteobacteria</taxon>
        <taxon>Chromatiales</taxon>
        <taxon>Chromatiaceae</taxon>
        <taxon>Rheinheimera</taxon>
    </lineage>
</organism>
<accession>A0A1H6K698</accession>
<dbReference type="InterPro" id="IPR003347">
    <property type="entry name" value="JmjC_dom"/>
</dbReference>
<dbReference type="STRING" id="173990.SAMN05660691_00785"/>
<keyword evidence="3" id="KW-1185">Reference proteome</keyword>
<protein>
    <submittedName>
        <fullName evidence="2">Cupin-like domain-containing protein</fullName>
    </submittedName>
</protein>
<dbReference type="Gene3D" id="2.60.120.650">
    <property type="entry name" value="Cupin"/>
    <property type="match status" value="1"/>
</dbReference>
<dbReference type="EMBL" id="FNXF01000002">
    <property type="protein sequence ID" value="SEH67007.1"/>
    <property type="molecule type" value="Genomic_DNA"/>
</dbReference>
<evidence type="ECO:0000259" key="1">
    <source>
        <dbReference type="PROSITE" id="PS51184"/>
    </source>
</evidence>
<dbReference type="RefSeq" id="WP_092790418.1">
    <property type="nucleotide sequence ID" value="NZ_FNXF01000002.1"/>
</dbReference>
<name>A0A1H6K698_9GAMM</name>
<proteinExistence type="predicted"/>
<dbReference type="InterPro" id="IPR041667">
    <property type="entry name" value="Cupin_8"/>
</dbReference>
<dbReference type="SUPFAM" id="SSF51197">
    <property type="entry name" value="Clavaminate synthase-like"/>
    <property type="match status" value="1"/>
</dbReference>
<feature type="domain" description="JmjC" evidence="1">
    <location>
        <begin position="110"/>
        <end position="267"/>
    </location>
</feature>
<dbReference type="OrthoDB" id="479699at2"/>
<dbReference type="Pfam" id="PF13621">
    <property type="entry name" value="Cupin_8"/>
    <property type="match status" value="1"/>
</dbReference>
<dbReference type="PROSITE" id="PS51184">
    <property type="entry name" value="JMJC"/>
    <property type="match status" value="1"/>
</dbReference>
<dbReference type="AlphaFoldDB" id="A0A1H6K698"/>
<reference evidence="3" key="1">
    <citation type="submission" date="2016-10" db="EMBL/GenBank/DDBJ databases">
        <authorList>
            <person name="Varghese N."/>
            <person name="Submissions S."/>
        </authorList>
    </citation>
    <scope>NUCLEOTIDE SEQUENCE [LARGE SCALE GENOMIC DNA]</scope>
    <source>
        <strain evidence="3">DSM 17616</strain>
    </source>
</reference>
<dbReference type="Proteomes" id="UP000199371">
    <property type="component" value="Unassembled WGS sequence"/>
</dbReference>
<gene>
    <name evidence="2" type="ORF">SAMN05660691_00785</name>
</gene>
<dbReference type="PANTHER" id="PTHR12461">
    <property type="entry name" value="HYPOXIA-INDUCIBLE FACTOR 1 ALPHA INHIBITOR-RELATED"/>
    <property type="match status" value="1"/>
</dbReference>
<evidence type="ECO:0000313" key="2">
    <source>
        <dbReference type="EMBL" id="SEH67007.1"/>
    </source>
</evidence>
<dbReference type="PANTHER" id="PTHR12461:SF105">
    <property type="entry name" value="HYPOXIA-INDUCIBLE FACTOR 1-ALPHA INHIBITOR"/>
    <property type="match status" value="1"/>
</dbReference>
<evidence type="ECO:0000313" key="3">
    <source>
        <dbReference type="Proteomes" id="UP000199371"/>
    </source>
</evidence>
<sequence length="332" mass="37095">MQAIDETDYTGGNISSLLADRTTPLVLRGLVQHWPLVQQAKHSDAAAAAYLQRFAADVPVQAFFAEPAAKGRFFYNDDLSGFNFQQRQTKLSDVLSSILQHGGQTDAPVFYMGSTTADYCVPGLAAQNTLTLDSINPLISVWLGNRSHVVAHYDVPDNIACVAAGQRRFTLFAPEQMANLYIGPLDVTPAGQPVSMVDFRQPDFARYPRFRTALQHALTAELGAGDAIFIPSMWWHQVDSLSDLNILLNYWWRQTPPYCGLPTDALLHAMLSIRNLPPVQRKIWQQQFDHYVFNANDDTTAHLPADKRGILGPMLEQTARKLRAMLLSRLNR</sequence>